<comment type="caution">
    <text evidence="1">The sequence shown here is derived from an EMBL/GenBank/DDBJ whole genome shotgun (WGS) entry which is preliminary data.</text>
</comment>
<gene>
    <name evidence="1" type="ORF">HMPREF9193_00456</name>
</gene>
<sequence length="512" mass="59529">MSIFILKIIHVLFFLWYNILKKMFETNFPEEAVEVFLRTHTSIFTPKLLQQYLWRQGYRTSARELPDYLDEHPLVFPYGTDAYISRAGIFTNRYFSIKPEKFEITSGILVIAERCMPFCDPEMLPHELQFFYEQKPIAKKCTTVLADDVLDLYQLFGEEYIPQYIALDPANEKRNFAENDYEIPNRIDLLVCDMDALYKKWEFAYTDRLLARITDWNKGYVEIIPLKQQRRHIFERTEEDEKRSAWYGAFEKALLTVIEKYGPCASIEEQLACAYFENAPHLFKRSCGSAKEYFEQSQTIGFETYGVETRLWKKGEDVPAQGLWNDTVTDDQNALNASYAETGLPMPEFIVDAYIYDALYQNDGDTSALYKRIVPETCLLEKWQSKTFLLHIEARYAILAKTYNRFSDFQKAGVRSDALRLYSALLHLMCALDSCGLPVHAFPQQDLVILSQLFAHAGRLIEVILYQEDMSDKELDAAAASLDGMYGSFEDIEENLTVIMRSKRKDAFSVIK</sequence>
<evidence type="ECO:0000313" key="1">
    <source>
        <dbReference type="EMBL" id="ERJ94101.1"/>
    </source>
</evidence>
<reference evidence="1 2" key="1">
    <citation type="submission" date="2013-08" db="EMBL/GenBank/DDBJ databases">
        <authorList>
            <person name="Weinstock G."/>
            <person name="Sodergren E."/>
            <person name="Wylie T."/>
            <person name="Fulton L."/>
            <person name="Fulton R."/>
            <person name="Fronick C."/>
            <person name="O'Laughlin M."/>
            <person name="Godfrey J."/>
            <person name="Miner T."/>
            <person name="Herter B."/>
            <person name="Appelbaum E."/>
            <person name="Cordes M."/>
            <person name="Lek S."/>
            <person name="Wollam A."/>
            <person name="Pepin K.H."/>
            <person name="Palsikar V.B."/>
            <person name="Mitreva M."/>
            <person name="Wilson R.K."/>
        </authorList>
    </citation>
    <scope>NUCLEOTIDE SEQUENCE [LARGE SCALE GENOMIC DNA]</scope>
    <source>
        <strain evidence="1 2">ATCC 700332</strain>
    </source>
</reference>
<protein>
    <submittedName>
        <fullName evidence="1">Uncharacterized protein</fullName>
    </submittedName>
</protein>
<accession>A0ABN0P182</accession>
<organism evidence="1 2">
    <name type="scientific">Treponema lecithinolyticum ATCC 700332</name>
    <dbReference type="NCBI Taxonomy" id="1321815"/>
    <lineage>
        <taxon>Bacteria</taxon>
        <taxon>Pseudomonadati</taxon>
        <taxon>Spirochaetota</taxon>
        <taxon>Spirochaetia</taxon>
        <taxon>Spirochaetales</taxon>
        <taxon>Treponemataceae</taxon>
        <taxon>Treponema</taxon>
    </lineage>
</organism>
<proteinExistence type="predicted"/>
<dbReference type="EMBL" id="AWVH01000006">
    <property type="protein sequence ID" value="ERJ94101.1"/>
    <property type="molecule type" value="Genomic_DNA"/>
</dbReference>
<name>A0ABN0P182_TRELE</name>
<dbReference type="Proteomes" id="UP000016649">
    <property type="component" value="Unassembled WGS sequence"/>
</dbReference>
<evidence type="ECO:0000313" key="2">
    <source>
        <dbReference type="Proteomes" id="UP000016649"/>
    </source>
</evidence>
<keyword evidence="2" id="KW-1185">Reference proteome</keyword>